<dbReference type="OrthoDB" id="3724345at2759"/>
<reference evidence="1 2" key="1">
    <citation type="submission" date="2012-10" db="EMBL/GenBank/DDBJ databases">
        <title>Genome sequencing and analysis of entomopathogenic fungi Beauveria bassiana D1-5.</title>
        <authorList>
            <person name="Li Q."/>
            <person name="Wang L."/>
            <person name="Zhang Z."/>
            <person name="Wang Q."/>
            <person name="Ren J."/>
            <person name="Wang M."/>
            <person name="Xu W."/>
            <person name="Wang J."/>
            <person name="Lu Y."/>
            <person name="Du Q."/>
            <person name="Sun Z."/>
        </authorList>
    </citation>
    <scope>NUCLEOTIDE SEQUENCE [LARGE SCALE GENOMIC DNA]</scope>
    <source>
        <strain evidence="1 2">D1-5</strain>
    </source>
</reference>
<evidence type="ECO:0000313" key="2">
    <source>
        <dbReference type="Proteomes" id="UP000030106"/>
    </source>
</evidence>
<dbReference type="SMR" id="A0A0A2VQA4"/>
<dbReference type="PANTHER" id="PTHR36922">
    <property type="entry name" value="BLL2446 PROTEIN"/>
    <property type="match status" value="1"/>
</dbReference>
<dbReference type="PANTHER" id="PTHR36922:SF1">
    <property type="entry name" value="DUF1993 DOMAIN-CONTAINING PROTEIN"/>
    <property type="match status" value="1"/>
</dbReference>
<evidence type="ECO:0000313" key="1">
    <source>
        <dbReference type="EMBL" id="KGQ02999.1"/>
    </source>
</evidence>
<organism evidence="1 2">
    <name type="scientific">Beauveria bassiana D1-5</name>
    <dbReference type="NCBI Taxonomy" id="1245745"/>
    <lineage>
        <taxon>Eukaryota</taxon>
        <taxon>Fungi</taxon>
        <taxon>Dikarya</taxon>
        <taxon>Ascomycota</taxon>
        <taxon>Pezizomycotina</taxon>
        <taxon>Sordariomycetes</taxon>
        <taxon>Hypocreomycetidae</taxon>
        <taxon>Hypocreales</taxon>
        <taxon>Cordycipitaceae</taxon>
        <taxon>Beauveria</taxon>
    </lineage>
</organism>
<dbReference type="SUPFAM" id="SSF109854">
    <property type="entry name" value="DinB/YfiT-like putative metalloenzymes"/>
    <property type="match status" value="1"/>
</dbReference>
<dbReference type="Proteomes" id="UP000030106">
    <property type="component" value="Unassembled WGS sequence"/>
</dbReference>
<proteinExistence type="predicted"/>
<dbReference type="InterPro" id="IPR018531">
    <property type="entry name" value="DUF1993"/>
</dbReference>
<dbReference type="eggNOG" id="ENOG502R8JZ">
    <property type="taxonomic scope" value="Eukaryota"/>
</dbReference>
<accession>A0A0A2VQA4</accession>
<dbReference type="AlphaFoldDB" id="A0A0A2VQA4"/>
<gene>
    <name evidence="1" type="ORF">BBAD15_g11780</name>
</gene>
<dbReference type="InterPro" id="IPR034660">
    <property type="entry name" value="DinB/YfiT-like"/>
</dbReference>
<comment type="caution">
    <text evidence="1">The sequence shown here is derived from an EMBL/GenBank/DDBJ whole genome shotgun (WGS) entry which is preliminary data.</text>
</comment>
<name>A0A0A2VQA4_BEABA</name>
<dbReference type="Pfam" id="PF09351">
    <property type="entry name" value="DUF1993"/>
    <property type="match status" value="1"/>
</dbReference>
<dbReference type="STRING" id="1245745.A0A0A2VQA4"/>
<dbReference type="EMBL" id="ANFO01001300">
    <property type="protein sequence ID" value="KGQ02999.1"/>
    <property type="molecule type" value="Genomic_DNA"/>
</dbReference>
<sequence>MDFYDFSINQAIEALDSLVVILKKAETAPNSASFLQARIHEDMLPLSFQVYFITSRSIMLGSRLVGEEPPKTEDDLKSFAEFYARIAEARAALAKLDRETINSRANVPLTFGLGPGKPAHANGIIYCTGYAIPNIYFHLTTIYNILRKEGVPLGKVDFLRVFLGKHIDY</sequence>
<protein>
    <submittedName>
        <fullName evidence="1">Uncharacterized protein</fullName>
    </submittedName>
</protein>
<dbReference type="Gene3D" id="1.20.120.450">
    <property type="entry name" value="dinb family like domain"/>
    <property type="match status" value="1"/>
</dbReference>
<dbReference type="HOGENOM" id="CLU_090929_1_0_1"/>